<reference evidence="6" key="1">
    <citation type="submission" date="2022-07" db="EMBL/GenBank/DDBJ databases">
        <title>Complete genome sequence of Salinispirillum sp. LH10-3-1 capable of multiple carbohydrate inversion isolated from a soda lake.</title>
        <authorList>
            <person name="Liu J."/>
            <person name="Zhai Y."/>
            <person name="Zhang H."/>
            <person name="Yang H."/>
            <person name="Qu J."/>
            <person name="Li J."/>
        </authorList>
    </citation>
    <scope>NUCLEOTIDE SEQUENCE</scope>
    <source>
        <strain evidence="6">LH 10-3-1</strain>
    </source>
</reference>
<protein>
    <submittedName>
        <fullName evidence="6">Dipeptide ABC transporter ATP-binding protein</fullName>
    </submittedName>
</protein>
<dbReference type="PROSITE" id="PS00211">
    <property type="entry name" value="ABC_TRANSPORTER_1"/>
    <property type="match status" value="1"/>
</dbReference>
<dbReference type="InterPro" id="IPR013563">
    <property type="entry name" value="Oligopep_ABC_C"/>
</dbReference>
<comment type="similarity">
    <text evidence="1">Belongs to the ABC transporter superfamily.</text>
</comment>
<dbReference type="GO" id="GO:0055085">
    <property type="term" value="P:transmembrane transport"/>
    <property type="evidence" value="ECO:0007669"/>
    <property type="project" value="UniProtKB-ARBA"/>
</dbReference>
<dbReference type="Gene3D" id="3.40.50.300">
    <property type="entry name" value="P-loop containing nucleotide triphosphate hydrolases"/>
    <property type="match status" value="1"/>
</dbReference>
<dbReference type="SMART" id="SM00382">
    <property type="entry name" value="AAA"/>
    <property type="match status" value="1"/>
</dbReference>
<evidence type="ECO:0000259" key="5">
    <source>
        <dbReference type="PROSITE" id="PS50893"/>
    </source>
</evidence>
<gene>
    <name evidence="6" type="ORF">NFC81_01510</name>
</gene>
<evidence type="ECO:0000256" key="1">
    <source>
        <dbReference type="ARBA" id="ARBA00005417"/>
    </source>
</evidence>
<dbReference type="EMBL" id="CP101717">
    <property type="protein sequence ID" value="WLD58487.1"/>
    <property type="molecule type" value="Genomic_DNA"/>
</dbReference>
<dbReference type="InterPro" id="IPR017871">
    <property type="entry name" value="ABC_transporter-like_CS"/>
</dbReference>
<dbReference type="PROSITE" id="PS50893">
    <property type="entry name" value="ABC_TRANSPORTER_2"/>
    <property type="match status" value="1"/>
</dbReference>
<dbReference type="InterPro" id="IPR003439">
    <property type="entry name" value="ABC_transporter-like_ATP-bd"/>
</dbReference>
<dbReference type="PANTHER" id="PTHR43776:SF7">
    <property type="entry name" value="D,D-DIPEPTIDE TRANSPORT ATP-BINDING PROTEIN DDPF-RELATED"/>
    <property type="match status" value="1"/>
</dbReference>
<proteinExistence type="inferred from homology"/>
<keyword evidence="2" id="KW-0813">Transport</keyword>
<dbReference type="Pfam" id="PF08352">
    <property type="entry name" value="oligo_HPY"/>
    <property type="match status" value="1"/>
</dbReference>
<dbReference type="NCBIfam" id="NF008453">
    <property type="entry name" value="PRK11308.1"/>
    <property type="match status" value="1"/>
</dbReference>
<dbReference type="FunFam" id="3.40.50.300:FF:000016">
    <property type="entry name" value="Oligopeptide ABC transporter ATP-binding component"/>
    <property type="match status" value="1"/>
</dbReference>
<evidence type="ECO:0000256" key="4">
    <source>
        <dbReference type="ARBA" id="ARBA00022840"/>
    </source>
</evidence>
<dbReference type="InterPro" id="IPR003593">
    <property type="entry name" value="AAA+_ATPase"/>
</dbReference>
<dbReference type="Pfam" id="PF00005">
    <property type="entry name" value="ABC_tran"/>
    <property type="match status" value="1"/>
</dbReference>
<accession>A0AB38YGS3</accession>
<dbReference type="SUPFAM" id="SSF52540">
    <property type="entry name" value="P-loop containing nucleoside triphosphate hydrolases"/>
    <property type="match status" value="1"/>
</dbReference>
<dbReference type="GO" id="GO:0016887">
    <property type="term" value="F:ATP hydrolysis activity"/>
    <property type="evidence" value="ECO:0007669"/>
    <property type="project" value="InterPro"/>
</dbReference>
<dbReference type="NCBIfam" id="TIGR01727">
    <property type="entry name" value="oligo_HPY"/>
    <property type="match status" value="1"/>
</dbReference>
<feature type="domain" description="ABC transporter" evidence="5">
    <location>
        <begin position="17"/>
        <end position="267"/>
    </location>
</feature>
<dbReference type="AlphaFoldDB" id="A0AB38YGS3"/>
<evidence type="ECO:0000313" key="6">
    <source>
        <dbReference type="EMBL" id="WLD58487.1"/>
    </source>
</evidence>
<dbReference type="GO" id="GO:0005524">
    <property type="term" value="F:ATP binding"/>
    <property type="evidence" value="ECO:0007669"/>
    <property type="project" value="UniProtKB-KW"/>
</dbReference>
<sequence length="335" mass="37765">MSKQSASKQSMNKQALLEVKNLKMYFPQTKGLIKKETTYVKAVDGISFDVQEGQTLGLVGESGCGKSTTGRGIMRLIEPSDGEVWFEGNELAKLSRHELRLKRREMQMVFQDPYASLNPRLRIEDILAEPLKAHGMKNKAERRKLILKMLDVVGLNRNYAHRYAHEFSGGQRQRIGIARALILNPKLIIADEPVAALDVSIQAQILNLMKDLQAEFGLAYLFISHDLSVVRHLCDRTAVMYLGRIAEIGSTEAIFNKPLHPYTQTLLDAIPVSNPRHRRERVILKGDVPSPVNPPKGCAFVGRCPKVHARCHEERPQLRTMGEDHQVACHLYDEA</sequence>
<keyword evidence="4 6" id="KW-0067">ATP-binding</keyword>
<keyword evidence="3" id="KW-0547">Nucleotide-binding</keyword>
<dbReference type="CDD" id="cd03257">
    <property type="entry name" value="ABC_NikE_OppD_transporters"/>
    <property type="match status" value="1"/>
</dbReference>
<evidence type="ECO:0000256" key="3">
    <source>
        <dbReference type="ARBA" id="ARBA00022741"/>
    </source>
</evidence>
<evidence type="ECO:0000256" key="2">
    <source>
        <dbReference type="ARBA" id="ARBA00022448"/>
    </source>
</evidence>
<dbReference type="InterPro" id="IPR027417">
    <property type="entry name" value="P-loop_NTPase"/>
</dbReference>
<name>A0AB38YGS3_9GAMM</name>
<organism evidence="6">
    <name type="scientific">Salinispirillum sp. LH 10-3-1</name>
    <dbReference type="NCBI Taxonomy" id="2952525"/>
    <lineage>
        <taxon>Bacteria</taxon>
        <taxon>Pseudomonadati</taxon>
        <taxon>Pseudomonadota</taxon>
        <taxon>Gammaproteobacteria</taxon>
        <taxon>Oceanospirillales</taxon>
        <taxon>Saccharospirillaceae</taxon>
        <taxon>Salinispirillum</taxon>
    </lineage>
</organism>
<dbReference type="GO" id="GO:0015833">
    <property type="term" value="P:peptide transport"/>
    <property type="evidence" value="ECO:0007669"/>
    <property type="project" value="InterPro"/>
</dbReference>
<dbReference type="PANTHER" id="PTHR43776">
    <property type="entry name" value="TRANSPORT ATP-BINDING PROTEIN"/>
    <property type="match status" value="1"/>
</dbReference>
<dbReference type="InterPro" id="IPR050319">
    <property type="entry name" value="ABC_transp_ATP-bind"/>
</dbReference>